<reference evidence="1 2" key="1">
    <citation type="submission" date="2024-02" db="EMBL/GenBank/DDBJ databases">
        <title>De novo assembly and annotation of 12 fungi associated with fruit tree decline syndrome in Ontario, Canada.</title>
        <authorList>
            <person name="Sulman M."/>
            <person name="Ellouze W."/>
            <person name="Ilyukhin E."/>
        </authorList>
    </citation>
    <scope>NUCLEOTIDE SEQUENCE [LARGE SCALE GENOMIC DNA]</scope>
    <source>
        <strain evidence="1 2">M169</strain>
    </source>
</reference>
<proteinExistence type="predicted"/>
<sequence>MPHLPNEIWDQIWLERCQLGFEPRILQPQWVRDGRFHVPAFYAAQSQAFMTQLCHGARRVAAKGFYSRISDNPLTGQGGFWWHEKDVLYVDQDFYRMLRTPRRAIFMGREHITRVAVDINIDAGPTAVAELLLDWFPMLSQLFYLCSARLTPASQPEDFVSLISRSRSRRWIYPKPAQRLRLPNPVVSESASTKSCPIISFWEMGPNLIIPTGLFIRAQGLIAKLRKAVHREAGYDLTDYFHGDQGIPFFVFERDDRPQAISVGGSLDENEGTTEESMTLEELEDHVTRQSKMFLHEVRQQYQQYKQLTT</sequence>
<organism evidence="1 2">
    <name type="scientific">Diaporthe eres</name>
    <name type="common">Phomopsis oblonga</name>
    <dbReference type="NCBI Taxonomy" id="83184"/>
    <lineage>
        <taxon>Eukaryota</taxon>
        <taxon>Fungi</taxon>
        <taxon>Dikarya</taxon>
        <taxon>Ascomycota</taxon>
        <taxon>Pezizomycotina</taxon>
        <taxon>Sordariomycetes</taxon>
        <taxon>Sordariomycetidae</taxon>
        <taxon>Diaporthales</taxon>
        <taxon>Diaporthaceae</taxon>
        <taxon>Diaporthe</taxon>
        <taxon>Diaporthe eres species complex</taxon>
    </lineage>
</organism>
<dbReference type="EMBL" id="JAKNSF020000043">
    <property type="protein sequence ID" value="KAK7726442.1"/>
    <property type="molecule type" value="Genomic_DNA"/>
</dbReference>
<keyword evidence="2" id="KW-1185">Reference proteome</keyword>
<name>A0ABR1P4Q8_DIAER</name>
<accession>A0ABR1P4Q8</accession>
<gene>
    <name evidence="1" type="ORF">SLS63_007601</name>
</gene>
<dbReference type="Proteomes" id="UP001430848">
    <property type="component" value="Unassembled WGS sequence"/>
</dbReference>
<evidence type="ECO:0000313" key="2">
    <source>
        <dbReference type="Proteomes" id="UP001430848"/>
    </source>
</evidence>
<protein>
    <submittedName>
        <fullName evidence="1">Uncharacterized protein</fullName>
    </submittedName>
</protein>
<comment type="caution">
    <text evidence="1">The sequence shown here is derived from an EMBL/GenBank/DDBJ whole genome shotgun (WGS) entry which is preliminary data.</text>
</comment>
<evidence type="ECO:0000313" key="1">
    <source>
        <dbReference type="EMBL" id="KAK7726442.1"/>
    </source>
</evidence>